<evidence type="ECO:0000256" key="4">
    <source>
        <dbReference type="ARBA" id="ARBA00022840"/>
    </source>
</evidence>
<reference evidence="6" key="2">
    <citation type="submission" date="2020-09" db="EMBL/GenBank/DDBJ databases">
        <authorList>
            <person name="Sun Q."/>
            <person name="Ohkuma M."/>
        </authorList>
    </citation>
    <scope>NUCLEOTIDE SEQUENCE</scope>
    <source>
        <strain evidence="6">JCM 18487</strain>
    </source>
</reference>
<name>A0A917K4D1_9BACL</name>
<keyword evidence="7" id="KW-1185">Reference proteome</keyword>
<keyword evidence="2" id="KW-0813">Transport</keyword>
<dbReference type="FunFam" id="3.40.50.300:FF:000016">
    <property type="entry name" value="Oligopeptide ABC transporter ATP-binding component"/>
    <property type="match status" value="1"/>
</dbReference>
<dbReference type="CDD" id="cd03257">
    <property type="entry name" value="ABC_NikE_OppD_transporters"/>
    <property type="match status" value="1"/>
</dbReference>
<dbReference type="NCBIfam" id="TIGR01727">
    <property type="entry name" value="oligo_HPY"/>
    <property type="match status" value="1"/>
</dbReference>
<reference evidence="6" key="1">
    <citation type="journal article" date="2014" name="Int. J. Syst. Evol. Microbiol.">
        <title>Complete genome sequence of Corynebacterium casei LMG S-19264T (=DSM 44701T), isolated from a smear-ripened cheese.</title>
        <authorList>
            <consortium name="US DOE Joint Genome Institute (JGI-PGF)"/>
            <person name="Walter F."/>
            <person name="Albersmeier A."/>
            <person name="Kalinowski J."/>
            <person name="Ruckert C."/>
        </authorList>
    </citation>
    <scope>NUCLEOTIDE SEQUENCE</scope>
    <source>
        <strain evidence="6">JCM 18487</strain>
    </source>
</reference>
<evidence type="ECO:0000313" key="7">
    <source>
        <dbReference type="Proteomes" id="UP000637695"/>
    </source>
</evidence>
<dbReference type="PROSITE" id="PS00211">
    <property type="entry name" value="ABC_TRANSPORTER_1"/>
    <property type="match status" value="1"/>
</dbReference>
<proteinExistence type="inferred from homology"/>
<feature type="domain" description="ABC transporter" evidence="5">
    <location>
        <begin position="8"/>
        <end position="257"/>
    </location>
</feature>
<dbReference type="GO" id="GO:0005524">
    <property type="term" value="F:ATP binding"/>
    <property type="evidence" value="ECO:0007669"/>
    <property type="project" value="UniProtKB-KW"/>
</dbReference>
<gene>
    <name evidence="6" type="ORF">GCM10010885_04280</name>
</gene>
<comment type="similarity">
    <text evidence="1">Belongs to the ABC transporter superfamily.</text>
</comment>
<dbReference type="Pfam" id="PF00005">
    <property type="entry name" value="ABC_tran"/>
    <property type="match status" value="1"/>
</dbReference>
<dbReference type="SMART" id="SM00382">
    <property type="entry name" value="AAA"/>
    <property type="match status" value="1"/>
</dbReference>
<accession>A0A917K4D1</accession>
<sequence length="322" mass="35578">MSEASQLIEVRDLVVRFPIRDHGKRTVIQPVDHVSFGIRPGEVLALVGESGSGKSTIARTLLRIVTPSAGSILFDGQDVTRVKGRALAQYRRNVQMVFQDPFSSLNPARTIEAHLSYPLRKHHRLRGKELGDRIDELLERVGLTPTKDIRLKYPHELSGGQRQRVAIARALAVSPRFLVADEPISMLDVSIRAGVLKLMDDLRAAFNLAYLYITHDLASARYFGDRIMVLYGGRVMETAPSDDLIRNPSHPYTRLLLAATPGSGHRGKLPETSNRAPNLAADRKGCPFAERCPLATSECHEVEPPVVAVTPEHTVACHHVTS</sequence>
<keyword evidence="3" id="KW-0547">Nucleotide-binding</keyword>
<dbReference type="GO" id="GO:0015833">
    <property type="term" value="P:peptide transport"/>
    <property type="evidence" value="ECO:0007669"/>
    <property type="project" value="InterPro"/>
</dbReference>
<dbReference type="PROSITE" id="PS50893">
    <property type="entry name" value="ABC_TRANSPORTER_2"/>
    <property type="match status" value="1"/>
</dbReference>
<dbReference type="RefSeq" id="WP_188880881.1">
    <property type="nucleotide sequence ID" value="NZ_BMOY01000004.1"/>
</dbReference>
<dbReference type="InterPro" id="IPR027417">
    <property type="entry name" value="P-loop_NTPase"/>
</dbReference>
<dbReference type="Pfam" id="PF08352">
    <property type="entry name" value="oligo_HPY"/>
    <property type="match status" value="1"/>
</dbReference>
<dbReference type="GO" id="GO:0055085">
    <property type="term" value="P:transmembrane transport"/>
    <property type="evidence" value="ECO:0007669"/>
    <property type="project" value="UniProtKB-ARBA"/>
</dbReference>
<evidence type="ECO:0000256" key="2">
    <source>
        <dbReference type="ARBA" id="ARBA00022448"/>
    </source>
</evidence>
<evidence type="ECO:0000256" key="1">
    <source>
        <dbReference type="ARBA" id="ARBA00005417"/>
    </source>
</evidence>
<dbReference type="InterPro" id="IPR017871">
    <property type="entry name" value="ABC_transporter-like_CS"/>
</dbReference>
<organism evidence="6 7">
    <name type="scientific">Alicyclobacillus cellulosilyticus</name>
    <dbReference type="NCBI Taxonomy" id="1003997"/>
    <lineage>
        <taxon>Bacteria</taxon>
        <taxon>Bacillati</taxon>
        <taxon>Bacillota</taxon>
        <taxon>Bacilli</taxon>
        <taxon>Bacillales</taxon>
        <taxon>Alicyclobacillaceae</taxon>
        <taxon>Alicyclobacillus</taxon>
    </lineage>
</organism>
<comment type="caution">
    <text evidence="6">The sequence shown here is derived from an EMBL/GenBank/DDBJ whole genome shotgun (WGS) entry which is preliminary data.</text>
</comment>
<dbReference type="Gene3D" id="3.40.50.300">
    <property type="entry name" value="P-loop containing nucleotide triphosphate hydrolases"/>
    <property type="match status" value="1"/>
</dbReference>
<dbReference type="PANTHER" id="PTHR43776">
    <property type="entry name" value="TRANSPORT ATP-BINDING PROTEIN"/>
    <property type="match status" value="1"/>
</dbReference>
<dbReference type="Proteomes" id="UP000637695">
    <property type="component" value="Unassembled WGS sequence"/>
</dbReference>
<dbReference type="InterPro" id="IPR003593">
    <property type="entry name" value="AAA+_ATPase"/>
</dbReference>
<evidence type="ECO:0000259" key="5">
    <source>
        <dbReference type="PROSITE" id="PS50893"/>
    </source>
</evidence>
<protein>
    <submittedName>
        <fullName evidence="6">Dipeptide/oligopeptide/nickel ABC transporter ATP-binding protein</fullName>
    </submittedName>
</protein>
<dbReference type="InterPro" id="IPR003439">
    <property type="entry name" value="ABC_transporter-like_ATP-bd"/>
</dbReference>
<dbReference type="SUPFAM" id="SSF52540">
    <property type="entry name" value="P-loop containing nucleoside triphosphate hydrolases"/>
    <property type="match status" value="1"/>
</dbReference>
<dbReference type="GO" id="GO:0016887">
    <property type="term" value="F:ATP hydrolysis activity"/>
    <property type="evidence" value="ECO:0007669"/>
    <property type="project" value="InterPro"/>
</dbReference>
<evidence type="ECO:0000313" key="6">
    <source>
        <dbReference type="EMBL" id="GGI97751.1"/>
    </source>
</evidence>
<dbReference type="InterPro" id="IPR050319">
    <property type="entry name" value="ABC_transp_ATP-bind"/>
</dbReference>
<evidence type="ECO:0000256" key="3">
    <source>
        <dbReference type="ARBA" id="ARBA00022741"/>
    </source>
</evidence>
<keyword evidence="4 6" id="KW-0067">ATP-binding</keyword>
<dbReference type="AlphaFoldDB" id="A0A917K4D1"/>
<dbReference type="InterPro" id="IPR013563">
    <property type="entry name" value="Oligopep_ABC_C"/>
</dbReference>
<dbReference type="EMBL" id="BMOY01000004">
    <property type="protein sequence ID" value="GGI97751.1"/>
    <property type="molecule type" value="Genomic_DNA"/>
</dbReference>
<dbReference type="PANTHER" id="PTHR43776:SF8">
    <property type="entry name" value="ABC TRANSPORTER, ATP-BINDING PROTEIN"/>
    <property type="match status" value="1"/>
</dbReference>